<dbReference type="AlphaFoldDB" id="A0A6A6BCD5"/>
<evidence type="ECO:0000259" key="2">
    <source>
        <dbReference type="Pfam" id="PF20789"/>
    </source>
</evidence>
<dbReference type="PANTHER" id="PTHR38110">
    <property type="entry name" value="CHROMOSOME 23, WHOLE GENOME SHOTGUN SEQUENCE"/>
    <property type="match status" value="1"/>
</dbReference>
<dbReference type="InterPro" id="IPR042171">
    <property type="entry name" value="Acyl-CoA_hotdog"/>
</dbReference>
<proteinExistence type="predicted"/>
<evidence type="ECO:0008006" key="5">
    <source>
        <dbReference type="Google" id="ProtNLM"/>
    </source>
</evidence>
<dbReference type="SUPFAM" id="SSF54637">
    <property type="entry name" value="Thioesterase/thiol ester dehydrase-isomerase"/>
    <property type="match status" value="2"/>
</dbReference>
<dbReference type="InterPro" id="IPR029069">
    <property type="entry name" value="HotDog_dom_sf"/>
</dbReference>
<dbReference type="Proteomes" id="UP000799438">
    <property type="component" value="Unassembled WGS sequence"/>
</dbReference>
<organism evidence="3 4">
    <name type="scientific">Aplosporella prunicola CBS 121167</name>
    <dbReference type="NCBI Taxonomy" id="1176127"/>
    <lineage>
        <taxon>Eukaryota</taxon>
        <taxon>Fungi</taxon>
        <taxon>Dikarya</taxon>
        <taxon>Ascomycota</taxon>
        <taxon>Pezizomycotina</taxon>
        <taxon>Dothideomycetes</taxon>
        <taxon>Dothideomycetes incertae sedis</taxon>
        <taxon>Botryosphaeriales</taxon>
        <taxon>Aplosporellaceae</taxon>
        <taxon>Aplosporella</taxon>
    </lineage>
</organism>
<feature type="domain" description="Acyl-CoA thioesterase-like C-terminal" evidence="2">
    <location>
        <begin position="156"/>
        <end position="281"/>
    </location>
</feature>
<dbReference type="InterPro" id="IPR052389">
    <property type="entry name" value="Sec_Metab_Biosynth-Assoc"/>
</dbReference>
<dbReference type="OrthoDB" id="2532955at2759"/>
<evidence type="ECO:0000259" key="1">
    <source>
        <dbReference type="Pfam" id="PF13622"/>
    </source>
</evidence>
<evidence type="ECO:0000313" key="4">
    <source>
        <dbReference type="Proteomes" id="UP000799438"/>
    </source>
</evidence>
<dbReference type="EMBL" id="ML995486">
    <property type="protein sequence ID" value="KAF2141882.1"/>
    <property type="molecule type" value="Genomic_DNA"/>
</dbReference>
<keyword evidence="4" id="KW-1185">Reference proteome</keyword>
<accession>A0A6A6BCD5</accession>
<sequence length="299" mass="33843">MATFQEATAVKIVDSHTYSAHFHSEWCVGSVPHGGYVTSCFLRVAAEHFRTTLAAQNQPHTITLHSEFLRRTQQGPALFKVRDAKLGRQTSVIHVSLTQDDREEVVSYITNSNMNTEQGLTFETNWSLQPPPPAVDLARLVKGEEKTWAVKPNPFPKFRKVLEQVQMYLPRDGQVMGSLADEWLHMKNDEKFTNASLGLVCDLFPALIEALSITDKESKLYWFPTLLLNLDIKKCLPEEGVDWLFVRVRAKQIKNGRQDLEVVVLDENADIVALSHHVALILPAERNTAERRKNTGSKI</sequence>
<dbReference type="RefSeq" id="XP_033397594.1">
    <property type="nucleotide sequence ID" value="XM_033538190.1"/>
</dbReference>
<dbReference type="PANTHER" id="PTHR38110:SF1">
    <property type="entry name" value="THIOESTERASE DOMAIN-CONTAINING PROTEIN"/>
    <property type="match status" value="1"/>
</dbReference>
<dbReference type="GeneID" id="54295686"/>
<evidence type="ECO:0000313" key="3">
    <source>
        <dbReference type="EMBL" id="KAF2141882.1"/>
    </source>
</evidence>
<dbReference type="InterPro" id="IPR049450">
    <property type="entry name" value="ACOT8-like_C"/>
</dbReference>
<dbReference type="InterPro" id="IPR049449">
    <property type="entry name" value="TesB_ACOT8-like_N"/>
</dbReference>
<protein>
    <recommendedName>
        <fullName evidence="5">Thioesterase domain-containing protein</fullName>
    </recommendedName>
</protein>
<feature type="domain" description="Acyl-CoA thioesterase-like N-terminal HotDog" evidence="1">
    <location>
        <begin position="23"/>
        <end position="110"/>
    </location>
</feature>
<gene>
    <name evidence="3" type="ORF">K452DRAFT_250820</name>
</gene>
<dbReference type="Gene3D" id="2.40.160.210">
    <property type="entry name" value="Acyl-CoA thioesterase, double hotdog domain"/>
    <property type="match status" value="1"/>
</dbReference>
<reference evidence="3" key="1">
    <citation type="journal article" date="2020" name="Stud. Mycol.">
        <title>101 Dothideomycetes genomes: a test case for predicting lifestyles and emergence of pathogens.</title>
        <authorList>
            <person name="Haridas S."/>
            <person name="Albert R."/>
            <person name="Binder M."/>
            <person name="Bloem J."/>
            <person name="Labutti K."/>
            <person name="Salamov A."/>
            <person name="Andreopoulos B."/>
            <person name="Baker S."/>
            <person name="Barry K."/>
            <person name="Bills G."/>
            <person name="Bluhm B."/>
            <person name="Cannon C."/>
            <person name="Castanera R."/>
            <person name="Culley D."/>
            <person name="Daum C."/>
            <person name="Ezra D."/>
            <person name="Gonzalez J."/>
            <person name="Henrissat B."/>
            <person name="Kuo A."/>
            <person name="Liang C."/>
            <person name="Lipzen A."/>
            <person name="Lutzoni F."/>
            <person name="Magnuson J."/>
            <person name="Mondo S."/>
            <person name="Nolan M."/>
            <person name="Ohm R."/>
            <person name="Pangilinan J."/>
            <person name="Park H.-J."/>
            <person name="Ramirez L."/>
            <person name="Alfaro M."/>
            <person name="Sun H."/>
            <person name="Tritt A."/>
            <person name="Yoshinaga Y."/>
            <person name="Zwiers L.-H."/>
            <person name="Turgeon B."/>
            <person name="Goodwin S."/>
            <person name="Spatafora J."/>
            <person name="Crous P."/>
            <person name="Grigoriev I."/>
        </authorList>
    </citation>
    <scope>NUCLEOTIDE SEQUENCE</scope>
    <source>
        <strain evidence="3">CBS 121167</strain>
    </source>
</reference>
<name>A0A6A6BCD5_9PEZI</name>
<dbReference type="Pfam" id="PF13622">
    <property type="entry name" value="4HBT_3"/>
    <property type="match status" value="1"/>
</dbReference>
<dbReference type="Pfam" id="PF20789">
    <property type="entry name" value="4HBT_3C"/>
    <property type="match status" value="1"/>
</dbReference>